<dbReference type="EMBL" id="BOMH01000005">
    <property type="protein sequence ID" value="GID62927.1"/>
    <property type="molecule type" value="Genomic_DNA"/>
</dbReference>
<evidence type="ECO:0000313" key="2">
    <source>
        <dbReference type="Proteomes" id="UP000619479"/>
    </source>
</evidence>
<organism evidence="1 2">
    <name type="scientific">Actinoplanes cyaneus</name>
    <dbReference type="NCBI Taxonomy" id="52696"/>
    <lineage>
        <taxon>Bacteria</taxon>
        <taxon>Bacillati</taxon>
        <taxon>Actinomycetota</taxon>
        <taxon>Actinomycetes</taxon>
        <taxon>Micromonosporales</taxon>
        <taxon>Micromonosporaceae</taxon>
        <taxon>Actinoplanes</taxon>
    </lineage>
</organism>
<proteinExistence type="predicted"/>
<keyword evidence="2" id="KW-1185">Reference proteome</keyword>
<protein>
    <submittedName>
        <fullName evidence="1">Uncharacterized protein</fullName>
    </submittedName>
</protein>
<dbReference type="Proteomes" id="UP000619479">
    <property type="component" value="Unassembled WGS sequence"/>
</dbReference>
<reference evidence="1" key="1">
    <citation type="submission" date="2021-01" db="EMBL/GenBank/DDBJ databases">
        <title>Whole genome shotgun sequence of Actinoplanes cyaneus NBRC 14990.</title>
        <authorList>
            <person name="Komaki H."/>
            <person name="Tamura T."/>
        </authorList>
    </citation>
    <scope>NUCLEOTIDE SEQUENCE</scope>
    <source>
        <strain evidence="1">NBRC 14990</strain>
    </source>
</reference>
<comment type="caution">
    <text evidence="1">The sequence shown here is derived from an EMBL/GenBank/DDBJ whole genome shotgun (WGS) entry which is preliminary data.</text>
</comment>
<gene>
    <name evidence="1" type="ORF">Acy02nite_08080</name>
</gene>
<sequence>MFSTMATFNHLESIWHARAIDRFRRFTYDRHNDHRWAHPHLPQGTRDPPGLCPRPARWPACAVVTLDDAAVESAATLG</sequence>
<evidence type="ECO:0000313" key="1">
    <source>
        <dbReference type="EMBL" id="GID62927.1"/>
    </source>
</evidence>
<accession>A0A919IEI4</accession>
<dbReference type="AlphaFoldDB" id="A0A919IEI4"/>
<name>A0A919IEI4_9ACTN</name>
<dbReference type="RefSeq" id="WP_203738403.1">
    <property type="nucleotide sequence ID" value="NZ_BAAAUC010000030.1"/>
</dbReference>